<reference evidence="3 4" key="1">
    <citation type="submission" date="2014-04" db="EMBL/GenBank/DDBJ databases">
        <title>A comprehensive comparison of genomes of Erythrobacter spp. Strains.</title>
        <authorList>
            <person name="Zheng Q."/>
        </authorList>
    </citation>
    <scope>NUCLEOTIDE SEQUENCE [LARGE SCALE GENOMIC DNA]</scope>
    <source>
        <strain evidence="3 4">DSM 8509</strain>
    </source>
</reference>
<dbReference type="PATRIC" id="fig|39960.10.peg.1340"/>
<protein>
    <recommendedName>
        <fullName evidence="5">Lipopolysaccharide assembly protein A domain-containing protein</fullName>
    </recommendedName>
</protein>
<accession>A0A074N3T6</accession>
<dbReference type="AlphaFoldDB" id="A0A074N3T6"/>
<keyword evidence="4" id="KW-1185">Reference proteome</keyword>
<comment type="caution">
    <text evidence="3">The sequence shown here is derived from an EMBL/GenBank/DDBJ whole genome shotgun (WGS) entry which is preliminary data.</text>
</comment>
<keyword evidence="2" id="KW-0472">Membrane</keyword>
<dbReference type="RefSeq" id="WP_051698164.1">
    <property type="nucleotide sequence ID" value="NZ_CP017057.1"/>
</dbReference>
<organism evidence="3 4">
    <name type="scientific">Erythrobacter litoralis</name>
    <dbReference type="NCBI Taxonomy" id="39960"/>
    <lineage>
        <taxon>Bacteria</taxon>
        <taxon>Pseudomonadati</taxon>
        <taxon>Pseudomonadota</taxon>
        <taxon>Alphaproteobacteria</taxon>
        <taxon>Sphingomonadales</taxon>
        <taxon>Erythrobacteraceae</taxon>
        <taxon>Erythrobacter/Porphyrobacter group</taxon>
        <taxon>Erythrobacter</taxon>
    </lineage>
</organism>
<name>A0A074N3T6_9SPHN</name>
<feature type="compositionally biased region" description="Basic and acidic residues" evidence="1">
    <location>
        <begin position="85"/>
        <end position="96"/>
    </location>
</feature>
<dbReference type="OrthoDB" id="7595841at2"/>
<feature type="region of interest" description="Disordered" evidence="1">
    <location>
        <begin position="81"/>
        <end position="136"/>
    </location>
</feature>
<keyword evidence="2" id="KW-0812">Transmembrane</keyword>
<dbReference type="KEGG" id="elq:Ga0102493_112246"/>
<feature type="transmembrane region" description="Helical" evidence="2">
    <location>
        <begin position="7"/>
        <end position="24"/>
    </location>
</feature>
<sequence length="136" mass="15044">MQIVRTIAWVLILFAILAFSFFNWEPVEVTLWDNLVLETKVPALVIVAFLLGLVPMWLYHRSVKWSLQRRIRSLENSIKSNALSRRHEPHQEDERAPGSAAAPSPAAASKNVDSTPASGDTLTPTGRDPASGNPSE</sequence>
<gene>
    <name evidence="3" type="ORF">EH32_15145</name>
</gene>
<feature type="compositionally biased region" description="Polar residues" evidence="1">
    <location>
        <begin position="111"/>
        <end position="124"/>
    </location>
</feature>
<proteinExistence type="predicted"/>
<keyword evidence="2" id="KW-1133">Transmembrane helix</keyword>
<evidence type="ECO:0000256" key="2">
    <source>
        <dbReference type="SAM" id="Phobius"/>
    </source>
</evidence>
<evidence type="ECO:0000313" key="4">
    <source>
        <dbReference type="Proteomes" id="UP000027866"/>
    </source>
</evidence>
<dbReference type="EMBL" id="JMIX01000009">
    <property type="protein sequence ID" value="KEO92592.1"/>
    <property type="molecule type" value="Genomic_DNA"/>
</dbReference>
<feature type="compositionally biased region" description="Low complexity" evidence="1">
    <location>
        <begin position="97"/>
        <end position="109"/>
    </location>
</feature>
<evidence type="ECO:0000256" key="1">
    <source>
        <dbReference type="SAM" id="MobiDB-lite"/>
    </source>
</evidence>
<feature type="transmembrane region" description="Helical" evidence="2">
    <location>
        <begin position="44"/>
        <end position="60"/>
    </location>
</feature>
<evidence type="ECO:0000313" key="3">
    <source>
        <dbReference type="EMBL" id="KEO92592.1"/>
    </source>
</evidence>
<dbReference type="Proteomes" id="UP000027866">
    <property type="component" value="Unassembled WGS sequence"/>
</dbReference>
<evidence type="ECO:0008006" key="5">
    <source>
        <dbReference type="Google" id="ProtNLM"/>
    </source>
</evidence>